<dbReference type="InterPro" id="IPR002220">
    <property type="entry name" value="DapA-like"/>
</dbReference>
<evidence type="ECO:0000256" key="3">
    <source>
        <dbReference type="PIRNR" id="PIRNR001365"/>
    </source>
</evidence>
<dbReference type="GO" id="GO:0008840">
    <property type="term" value="F:4-hydroxy-tetrahydrodipicolinate synthase activity"/>
    <property type="evidence" value="ECO:0007669"/>
    <property type="project" value="TreeGrafter"/>
</dbReference>
<evidence type="ECO:0000256" key="2">
    <source>
        <dbReference type="ARBA" id="ARBA00023239"/>
    </source>
</evidence>
<organism evidence="6 7">
    <name type="scientific">Enterovirga aerilata</name>
    <dbReference type="NCBI Taxonomy" id="2730920"/>
    <lineage>
        <taxon>Bacteria</taxon>
        <taxon>Pseudomonadati</taxon>
        <taxon>Pseudomonadota</taxon>
        <taxon>Alphaproteobacteria</taxon>
        <taxon>Hyphomicrobiales</taxon>
        <taxon>Methylobacteriaceae</taxon>
        <taxon>Enterovirga</taxon>
    </lineage>
</organism>
<feature type="active site" description="Proton donor/acceptor" evidence="4">
    <location>
        <position position="138"/>
    </location>
</feature>
<evidence type="ECO:0000256" key="1">
    <source>
        <dbReference type="ARBA" id="ARBA00007592"/>
    </source>
</evidence>
<dbReference type="Proteomes" id="UP000564885">
    <property type="component" value="Unassembled WGS sequence"/>
</dbReference>
<dbReference type="InterPro" id="IPR013785">
    <property type="entry name" value="Aldolase_TIM"/>
</dbReference>
<gene>
    <name evidence="6" type="ORF">HJG44_08950</name>
</gene>
<feature type="binding site" evidence="5">
    <location>
        <position position="50"/>
    </location>
    <ligand>
        <name>pyruvate</name>
        <dbReference type="ChEBI" id="CHEBI:15361"/>
    </ligand>
</feature>
<dbReference type="EMBL" id="JABEPP010000002">
    <property type="protein sequence ID" value="NNM72512.1"/>
    <property type="molecule type" value="Genomic_DNA"/>
</dbReference>
<dbReference type="PRINTS" id="PR00146">
    <property type="entry name" value="DHPICSNTHASE"/>
</dbReference>
<dbReference type="PANTHER" id="PTHR12128">
    <property type="entry name" value="DIHYDRODIPICOLINATE SYNTHASE"/>
    <property type="match status" value="1"/>
</dbReference>
<comment type="caution">
    <text evidence="6">The sequence shown here is derived from an EMBL/GenBank/DDBJ whole genome shotgun (WGS) entry which is preliminary data.</text>
</comment>
<protein>
    <submittedName>
        <fullName evidence="6">Dihydrodipicolinate synthase family protein</fullName>
    </submittedName>
</protein>
<dbReference type="SMART" id="SM01130">
    <property type="entry name" value="DHDPS"/>
    <property type="match status" value="1"/>
</dbReference>
<dbReference type="PANTHER" id="PTHR12128:SF66">
    <property type="entry name" value="4-HYDROXY-2-OXOGLUTARATE ALDOLASE, MITOCHONDRIAL"/>
    <property type="match status" value="1"/>
</dbReference>
<dbReference type="CDD" id="cd00408">
    <property type="entry name" value="DHDPS-like"/>
    <property type="match status" value="1"/>
</dbReference>
<name>A0A849HZJ4_9HYPH</name>
<dbReference type="AlphaFoldDB" id="A0A849HZJ4"/>
<keyword evidence="2 3" id="KW-0456">Lyase</keyword>
<evidence type="ECO:0000313" key="6">
    <source>
        <dbReference type="EMBL" id="NNM72512.1"/>
    </source>
</evidence>
<reference evidence="6 7" key="1">
    <citation type="submission" date="2020-04" db="EMBL/GenBank/DDBJ databases">
        <title>Enterovirga sp. isolate from soil.</title>
        <authorList>
            <person name="Chea S."/>
            <person name="Kim D.-U."/>
        </authorList>
    </citation>
    <scope>NUCLEOTIDE SEQUENCE [LARGE SCALE GENOMIC DNA]</scope>
    <source>
        <strain evidence="6 7">DB1703</strain>
    </source>
</reference>
<proteinExistence type="inferred from homology"/>
<evidence type="ECO:0000256" key="4">
    <source>
        <dbReference type="PIRSR" id="PIRSR001365-1"/>
    </source>
</evidence>
<dbReference type="SUPFAM" id="SSF51569">
    <property type="entry name" value="Aldolase"/>
    <property type="match status" value="1"/>
</dbReference>
<dbReference type="Pfam" id="PF00701">
    <property type="entry name" value="DHDPS"/>
    <property type="match status" value="1"/>
</dbReference>
<sequence length="300" mass="31578">MKSRRSFRGLSAFPITPMDAGGRVLAEDLARLLERLAAASVDSIGFLGSTGSYMYLSRGERRRAVEIAAEVLRGRVPLIASVGAMRTDEAQALARDAEAAGADGLLLAPVSYTPLRDEEVFRHYEAVAGCTGLPLCIYNNPSTTHFTFSNELIARLARVPGIVAVKNTGLPAADMPAAHSALRALVPADFALGYSGDWNAGGAVLAGGIAWYSVIGGLLPEPSLKLMRAAEAGDAAEVARLNGLFEPLWALFRELSSYRVVHAGAKALGLTRADPPLPILPLSAADEARAMGAIEAVRTI</sequence>
<feature type="active site" description="Schiff-base intermediate with substrate" evidence="4">
    <location>
        <position position="166"/>
    </location>
</feature>
<comment type="similarity">
    <text evidence="1 3">Belongs to the DapA family.</text>
</comment>
<dbReference type="PIRSF" id="PIRSF001365">
    <property type="entry name" value="DHDPS"/>
    <property type="match status" value="1"/>
</dbReference>
<keyword evidence="7" id="KW-1185">Reference proteome</keyword>
<evidence type="ECO:0000313" key="7">
    <source>
        <dbReference type="Proteomes" id="UP000564885"/>
    </source>
</evidence>
<dbReference type="RefSeq" id="WP_171217976.1">
    <property type="nucleotide sequence ID" value="NZ_JABEPP010000002.1"/>
</dbReference>
<accession>A0A849HZJ4</accession>
<dbReference type="Gene3D" id="3.20.20.70">
    <property type="entry name" value="Aldolase class I"/>
    <property type="match status" value="1"/>
</dbReference>
<dbReference type="GO" id="GO:0005829">
    <property type="term" value="C:cytosol"/>
    <property type="evidence" value="ECO:0007669"/>
    <property type="project" value="TreeGrafter"/>
</dbReference>
<evidence type="ECO:0000256" key="5">
    <source>
        <dbReference type="PIRSR" id="PIRSR001365-2"/>
    </source>
</evidence>